<keyword evidence="3" id="KW-1185">Reference proteome</keyword>
<dbReference type="Pfam" id="PF10551">
    <property type="entry name" value="MULE"/>
    <property type="match status" value="1"/>
</dbReference>
<dbReference type="InterPro" id="IPR018289">
    <property type="entry name" value="MULE_transposase_dom"/>
</dbReference>
<reference evidence="2 3" key="1">
    <citation type="submission" date="2021-06" db="EMBL/GenBank/DDBJ databases">
        <authorList>
            <person name="Kallberg Y."/>
            <person name="Tangrot J."/>
            <person name="Rosling A."/>
        </authorList>
    </citation>
    <scope>NUCLEOTIDE SEQUENCE [LARGE SCALE GENOMIC DNA]</scope>
    <source>
        <strain evidence="2 3">120-4 pot B 10/14</strain>
    </source>
</reference>
<name>A0ABN7UMX6_GIGMA</name>
<protein>
    <submittedName>
        <fullName evidence="2">19194_t:CDS:1</fullName>
    </submittedName>
</protein>
<dbReference type="Proteomes" id="UP000789901">
    <property type="component" value="Unassembled WGS sequence"/>
</dbReference>
<sequence length="111" mass="12464">MPQNSYSYMPNTDALPKDIEYDSTFKTISNLFQQLYTIYALVGEGENASIFPLGYVLMTNKLEEGYLHLFQELIELGEGSGYSLDPPIVLSDFELAAINAVQNKFPNTVNK</sequence>
<feature type="non-terminal residue" evidence="2">
    <location>
        <position position="111"/>
    </location>
</feature>
<comment type="caution">
    <text evidence="2">The sequence shown here is derived from an EMBL/GenBank/DDBJ whole genome shotgun (WGS) entry which is preliminary data.</text>
</comment>
<evidence type="ECO:0000259" key="1">
    <source>
        <dbReference type="Pfam" id="PF10551"/>
    </source>
</evidence>
<evidence type="ECO:0000313" key="2">
    <source>
        <dbReference type="EMBL" id="CAG8619556.1"/>
    </source>
</evidence>
<accession>A0ABN7UMX6</accession>
<proteinExistence type="predicted"/>
<dbReference type="EMBL" id="CAJVQB010003844">
    <property type="protein sequence ID" value="CAG8619556.1"/>
    <property type="molecule type" value="Genomic_DNA"/>
</dbReference>
<organism evidence="2 3">
    <name type="scientific">Gigaspora margarita</name>
    <dbReference type="NCBI Taxonomy" id="4874"/>
    <lineage>
        <taxon>Eukaryota</taxon>
        <taxon>Fungi</taxon>
        <taxon>Fungi incertae sedis</taxon>
        <taxon>Mucoromycota</taxon>
        <taxon>Glomeromycotina</taxon>
        <taxon>Glomeromycetes</taxon>
        <taxon>Diversisporales</taxon>
        <taxon>Gigasporaceae</taxon>
        <taxon>Gigaspora</taxon>
    </lineage>
</organism>
<gene>
    <name evidence="2" type="ORF">GMARGA_LOCUS7772</name>
</gene>
<evidence type="ECO:0000313" key="3">
    <source>
        <dbReference type="Proteomes" id="UP000789901"/>
    </source>
</evidence>
<feature type="domain" description="MULE transposase" evidence="1">
    <location>
        <begin position="20"/>
        <end position="109"/>
    </location>
</feature>